<accession>A0ABW9B3E6</accession>
<comment type="caution">
    <text evidence="1">The sequence shown here is derived from an EMBL/GenBank/DDBJ whole genome shotgun (WGS) entry which is preliminary data.</text>
</comment>
<keyword evidence="2" id="KW-1185">Reference proteome</keyword>
<gene>
    <name evidence="1" type="ORF">PQR57_38140</name>
</gene>
<organism evidence="1 2">
    <name type="scientific">Paraburkholderia dipogonis</name>
    <dbReference type="NCBI Taxonomy" id="1211383"/>
    <lineage>
        <taxon>Bacteria</taxon>
        <taxon>Pseudomonadati</taxon>
        <taxon>Pseudomonadota</taxon>
        <taxon>Betaproteobacteria</taxon>
        <taxon>Burkholderiales</taxon>
        <taxon>Burkholderiaceae</taxon>
        <taxon>Paraburkholderia</taxon>
    </lineage>
</organism>
<evidence type="ECO:0000313" key="1">
    <source>
        <dbReference type="EMBL" id="MFM0006788.1"/>
    </source>
</evidence>
<evidence type="ECO:0000313" key="2">
    <source>
        <dbReference type="Proteomes" id="UP001629230"/>
    </source>
</evidence>
<reference evidence="1 2" key="1">
    <citation type="journal article" date="2024" name="Chem. Sci.">
        <title>Discovery of megapolipeptins by genome mining of a Burkholderiales bacteria collection.</title>
        <authorList>
            <person name="Paulo B.S."/>
            <person name="Recchia M.J.J."/>
            <person name="Lee S."/>
            <person name="Fergusson C.H."/>
            <person name="Romanowski S.B."/>
            <person name="Hernandez A."/>
            <person name="Krull N."/>
            <person name="Liu D.Y."/>
            <person name="Cavanagh H."/>
            <person name="Bos A."/>
            <person name="Gray C.A."/>
            <person name="Murphy B.T."/>
            <person name="Linington R.G."/>
            <person name="Eustaquio A.S."/>
        </authorList>
    </citation>
    <scope>NUCLEOTIDE SEQUENCE [LARGE SCALE GENOMIC DNA]</scope>
    <source>
        <strain evidence="1 2">RL17-350-BIC-A</strain>
    </source>
</reference>
<proteinExistence type="predicted"/>
<sequence length="133" mass="15124">MINGVENQDLQSSTRYGITLSVPLAAQWSTKLAWSRGLTTRIGGNFQTVAVALQYRWFNRWLTWKHLCSPLFAPRLVRFYKDLQRAGQRLGLVPRQRTVAARSNATAPWARRDGWSWSCPGFANGLQRGLQCS</sequence>
<feature type="non-terminal residue" evidence="1">
    <location>
        <position position="133"/>
    </location>
</feature>
<name>A0ABW9B3E6_9BURK</name>
<protein>
    <submittedName>
        <fullName evidence="1">Uncharacterized protein</fullName>
    </submittedName>
</protein>
<dbReference type="Proteomes" id="UP001629230">
    <property type="component" value="Unassembled WGS sequence"/>
</dbReference>
<dbReference type="EMBL" id="JAQQEZ010000047">
    <property type="protein sequence ID" value="MFM0006788.1"/>
    <property type="molecule type" value="Genomic_DNA"/>
</dbReference>